<dbReference type="InterPro" id="IPR005586">
    <property type="entry name" value="ABC_trans_aux"/>
</dbReference>
<organism evidence="2 3">
    <name type="scientific">Candidatus Pantoea edessiphila</name>
    <dbReference type="NCBI Taxonomy" id="2044610"/>
    <lineage>
        <taxon>Bacteria</taxon>
        <taxon>Pseudomonadati</taxon>
        <taxon>Pseudomonadota</taxon>
        <taxon>Gammaproteobacteria</taxon>
        <taxon>Enterobacterales</taxon>
        <taxon>Erwiniaceae</taxon>
        <taxon>Pantoea</taxon>
    </lineage>
</organism>
<evidence type="ECO:0000313" key="2">
    <source>
        <dbReference type="EMBL" id="PPI86851.1"/>
    </source>
</evidence>
<evidence type="ECO:0000259" key="1">
    <source>
        <dbReference type="Pfam" id="PF03886"/>
    </source>
</evidence>
<accession>A0A2P5SWZ2</accession>
<gene>
    <name evidence="2" type="ORF">CRV10_01190</name>
</gene>
<dbReference type="InterPro" id="IPR049736">
    <property type="entry name" value="PqiC"/>
</dbReference>
<dbReference type="Gene3D" id="3.40.50.10610">
    <property type="entry name" value="ABC-type transport auxiliary lipoprotein component"/>
    <property type="match status" value="1"/>
</dbReference>
<dbReference type="PROSITE" id="PS51257">
    <property type="entry name" value="PROKAR_LIPOPROTEIN"/>
    <property type="match status" value="1"/>
</dbReference>
<dbReference type="EMBL" id="PDKU01000001">
    <property type="protein sequence ID" value="PPI86851.1"/>
    <property type="molecule type" value="Genomic_DNA"/>
</dbReference>
<dbReference type="Proteomes" id="UP000296144">
    <property type="component" value="Unassembled WGS sequence"/>
</dbReference>
<name>A0A2P5SWZ2_9GAMM</name>
<dbReference type="AlphaFoldDB" id="A0A2P5SWZ2"/>
<dbReference type="OrthoDB" id="5600407at2"/>
<evidence type="ECO:0000313" key="3">
    <source>
        <dbReference type="Proteomes" id="UP000296144"/>
    </source>
</evidence>
<dbReference type="Pfam" id="PF03886">
    <property type="entry name" value="ABC_trans_aux"/>
    <property type="match status" value="1"/>
</dbReference>
<sequence>MKKKVIILITMLLTSCNSSIQKTYYHLPLEINAKIFNKPLQHSTIWLQQILIPDYLSGSGLVYQTNDVEYVITNNNLWVNPLVQQLTQTMVCSLNKKLPEWFISDLPLFRTKKNRLNIVIKKFQGRYDGKAIISGEWILKYQNYFIKRDFNFILTQKKDGYDELVKTLALGWQKVSQQISEEVVKLNDNKLK</sequence>
<reference evidence="2 3" key="1">
    <citation type="journal article" date="2018" name="Genome Biol. Evol.">
        <title>Cladogenesis and Genomic Streamlining in Extracellular Endosymbionts of Tropical Stink Bugs.</title>
        <authorList>
            <person name="Otero-Bravo A."/>
            <person name="Goffredi S."/>
            <person name="Sabree Z.L."/>
        </authorList>
    </citation>
    <scope>NUCLEOTIDE SEQUENCE [LARGE SCALE GENOMIC DNA]</scope>
    <source>
        <strain evidence="2 3">SoEL</strain>
    </source>
</reference>
<dbReference type="NCBIfam" id="NF033620">
    <property type="entry name" value="pqiC"/>
    <property type="match status" value="1"/>
</dbReference>
<proteinExistence type="predicted"/>
<comment type="caution">
    <text evidence="2">The sequence shown here is derived from an EMBL/GenBank/DDBJ whole genome shotgun (WGS) entry which is preliminary data.</text>
</comment>
<dbReference type="RefSeq" id="WP_136130014.1">
    <property type="nucleotide sequence ID" value="NZ_PDKU01000001.1"/>
</dbReference>
<keyword evidence="3" id="KW-1185">Reference proteome</keyword>
<dbReference type="SUPFAM" id="SSF159594">
    <property type="entry name" value="XCC0632-like"/>
    <property type="match status" value="1"/>
</dbReference>
<protein>
    <recommendedName>
        <fullName evidence="1">ABC-type transport auxiliary lipoprotein component domain-containing protein</fullName>
    </recommendedName>
</protein>
<feature type="domain" description="ABC-type transport auxiliary lipoprotein component" evidence="1">
    <location>
        <begin position="41"/>
        <end position="179"/>
    </location>
</feature>